<dbReference type="RefSeq" id="XP_011775342.1">
    <property type="nucleotide sequence ID" value="XM_011777040.1"/>
</dbReference>
<evidence type="ECO:0000313" key="1">
    <source>
        <dbReference type="EMBL" id="CBH13065.1"/>
    </source>
</evidence>
<dbReference type="Proteomes" id="UP000002316">
    <property type="component" value="Chromosome 8"/>
</dbReference>
<protein>
    <submittedName>
        <fullName evidence="1">T. brucei spp.-specific protein</fullName>
    </submittedName>
</protein>
<dbReference type="AlphaFoldDB" id="C9ZUH7"/>
<evidence type="ECO:0000313" key="2">
    <source>
        <dbReference type="Proteomes" id="UP000002316"/>
    </source>
</evidence>
<name>C9ZUH7_TRYB9</name>
<accession>C9ZUH7</accession>
<organism evidence="1 2">
    <name type="scientific">Trypanosoma brucei gambiense (strain MHOM/CI/86/DAL972)</name>
    <dbReference type="NCBI Taxonomy" id="679716"/>
    <lineage>
        <taxon>Eukaryota</taxon>
        <taxon>Discoba</taxon>
        <taxon>Euglenozoa</taxon>
        <taxon>Kinetoplastea</taxon>
        <taxon>Metakinetoplastina</taxon>
        <taxon>Trypanosomatida</taxon>
        <taxon>Trypanosomatidae</taxon>
        <taxon>Trypanosoma</taxon>
    </lineage>
</organism>
<dbReference type="GeneID" id="23863347"/>
<sequence length="159" mass="18130">MRATCNKLMSNNGWERLSSGNATVDVIVRGCKSMLGAKYSFFFDVTFPFYNFDDATTVYLPWIDCQSAMTPFVPVPAFRYRIQMHSYSFNTLFFFSGGWCSGKAFEDALNTYICMLQCRIVCSRIGLKRSAPMYCCTLCSWHKVCVYIGNTCSYHQVAS</sequence>
<dbReference type="EMBL" id="FN554971">
    <property type="protein sequence ID" value="CBH13065.1"/>
    <property type="molecule type" value="Genomic_DNA"/>
</dbReference>
<gene>
    <name evidence="1" type="ORF">TbgDal_VIII180</name>
</gene>
<reference evidence="2" key="1">
    <citation type="journal article" date="2010" name="PLoS Negl. Trop. Dis.">
        <title>The genome sequence of Trypanosoma brucei gambiense, causative agent of chronic human african trypanosomiasis.</title>
        <authorList>
            <person name="Jackson A.P."/>
            <person name="Sanders M."/>
            <person name="Berry A."/>
            <person name="McQuillan J."/>
            <person name="Aslett M.A."/>
            <person name="Quail M.A."/>
            <person name="Chukualim B."/>
            <person name="Capewell P."/>
            <person name="MacLeod A."/>
            <person name="Melville S.E."/>
            <person name="Gibson W."/>
            <person name="Barry J.D."/>
            <person name="Berriman M."/>
            <person name="Hertz-Fowler C."/>
        </authorList>
    </citation>
    <scope>NUCLEOTIDE SEQUENCE [LARGE SCALE GENOMIC DNA]</scope>
    <source>
        <strain evidence="2">MHOM/CI/86/DAL972</strain>
    </source>
</reference>
<dbReference type="KEGG" id="tbg:TbgDal_VIII180"/>
<dbReference type="VEuPathDB" id="TriTrypDB:Tbg972.8.180"/>
<proteinExistence type="predicted"/>